<reference evidence="1 2" key="1">
    <citation type="submission" date="2023-01" db="EMBL/GenBank/DDBJ databases">
        <title>Analysis of 21 Apiospora genomes using comparative genomics revels a genus with tremendous synthesis potential of carbohydrate active enzymes and secondary metabolites.</title>
        <authorList>
            <person name="Sorensen T."/>
        </authorList>
    </citation>
    <scope>NUCLEOTIDE SEQUENCE [LARGE SCALE GENOMIC DNA]</scope>
    <source>
        <strain evidence="1 2">CBS 20057</strain>
    </source>
</reference>
<sequence>GNLLIAFTALFVPFVSSRFWRLFSIIFHQCYTTPDPRDTIHQQRQVVLRNATSPESGLATFARLLWAWRGAGQRRSLLRVLPTALFALLSIGAFTAAGGFSSKIASTGEVLLKGDNCTTAYQLLSKNTTETTVYGAYASTFSNNMASYAQQCYSPGSSGILECAKFVTRTIPTATREYNASCPFHGLCRRNSSNIRFDTGHLDSNHVFGLNSGKDSSLTFRYVLQCAPLATTGRTHNITVSDQDFTTYNYGPMLGTTYHKKQYDFTQAVPDIITQYTRQSLGSVNNINFLLNVKEFGTFNRSFVDNGGSSFIPDADLMRRDGQVSLSFLSGNGVYFVSPTDDDWYRANVADGYVMITSHSDNQTVYRPQEAAPPLGCIE</sequence>
<dbReference type="EMBL" id="JAQQWI010000008">
    <property type="protein sequence ID" value="KAK8023448.1"/>
    <property type="molecule type" value="Genomic_DNA"/>
</dbReference>
<feature type="non-terminal residue" evidence="1">
    <location>
        <position position="1"/>
    </location>
</feature>
<accession>A0ABR1RZY2</accession>
<comment type="caution">
    <text evidence="1">The sequence shown here is derived from an EMBL/GenBank/DDBJ whole genome shotgun (WGS) entry which is preliminary data.</text>
</comment>
<evidence type="ECO:0000313" key="1">
    <source>
        <dbReference type="EMBL" id="KAK8023448.1"/>
    </source>
</evidence>
<evidence type="ECO:0000313" key="2">
    <source>
        <dbReference type="Proteomes" id="UP001396898"/>
    </source>
</evidence>
<gene>
    <name evidence="1" type="ORF">PG991_006687</name>
</gene>
<protein>
    <submittedName>
        <fullName evidence="1">Cytochrome p450 protein</fullName>
    </submittedName>
</protein>
<organism evidence="1 2">
    <name type="scientific">Apiospora marii</name>
    <dbReference type="NCBI Taxonomy" id="335849"/>
    <lineage>
        <taxon>Eukaryota</taxon>
        <taxon>Fungi</taxon>
        <taxon>Dikarya</taxon>
        <taxon>Ascomycota</taxon>
        <taxon>Pezizomycotina</taxon>
        <taxon>Sordariomycetes</taxon>
        <taxon>Xylariomycetidae</taxon>
        <taxon>Amphisphaeriales</taxon>
        <taxon>Apiosporaceae</taxon>
        <taxon>Apiospora</taxon>
    </lineage>
</organism>
<keyword evidence="2" id="KW-1185">Reference proteome</keyword>
<name>A0ABR1RZY2_9PEZI</name>
<proteinExistence type="predicted"/>
<dbReference type="Proteomes" id="UP001396898">
    <property type="component" value="Unassembled WGS sequence"/>
</dbReference>